<dbReference type="SUPFAM" id="SSF48371">
    <property type="entry name" value="ARM repeat"/>
    <property type="match status" value="1"/>
</dbReference>
<dbReference type="EMBL" id="JADAQX010000259">
    <property type="protein sequence ID" value="KAF8820987.1"/>
    <property type="molecule type" value="Genomic_DNA"/>
</dbReference>
<dbReference type="InterPro" id="IPR016024">
    <property type="entry name" value="ARM-type_fold"/>
</dbReference>
<dbReference type="Proteomes" id="UP000823046">
    <property type="component" value="Unassembled WGS sequence"/>
</dbReference>
<evidence type="ECO:0000313" key="3">
    <source>
        <dbReference type="EMBL" id="KAF8820987.1"/>
    </source>
</evidence>
<dbReference type="Gene3D" id="1.25.10.10">
    <property type="entry name" value="Leucine-rich Repeat Variant"/>
    <property type="match status" value="1"/>
</dbReference>
<evidence type="ECO:0000313" key="4">
    <source>
        <dbReference type="Proteomes" id="UP000823046"/>
    </source>
</evidence>
<dbReference type="PANTHER" id="PTHR45994">
    <property type="entry name" value="FI21225P1"/>
    <property type="match status" value="1"/>
</dbReference>
<evidence type="ECO:0000256" key="2">
    <source>
        <dbReference type="ARBA" id="ARBA00022490"/>
    </source>
</evidence>
<name>A0ABQ7JAG8_9APIC</name>
<protein>
    <submittedName>
        <fullName evidence="3">Tetratricopeptide repeat-containing protein</fullName>
    </submittedName>
</protein>
<accession>A0ABQ7JAG8</accession>
<comment type="subcellular location">
    <subcellularLocation>
        <location evidence="1">Cytoplasm</location>
    </subcellularLocation>
</comment>
<organism evidence="3 4">
    <name type="scientific">Cardiosporidium cionae</name>
    <dbReference type="NCBI Taxonomy" id="476202"/>
    <lineage>
        <taxon>Eukaryota</taxon>
        <taxon>Sar</taxon>
        <taxon>Alveolata</taxon>
        <taxon>Apicomplexa</taxon>
        <taxon>Aconoidasida</taxon>
        <taxon>Nephromycida</taxon>
        <taxon>Cardiosporidium</taxon>
    </lineage>
</organism>
<comment type="caution">
    <text evidence="3">The sequence shown here is derived from an EMBL/GenBank/DDBJ whole genome shotgun (WGS) entry which is preliminary data.</text>
</comment>
<dbReference type="InterPro" id="IPR011989">
    <property type="entry name" value="ARM-like"/>
</dbReference>
<gene>
    <name evidence="3" type="ORF">IE077_002592</name>
</gene>
<keyword evidence="2" id="KW-0963">Cytoplasm</keyword>
<sequence length="175" mass="19732">MDLDEDQMEELQAIMKKLPLEARPKAEFHFDMGDKTTAMRLRSSLLMAGIVRQLFNALKNSRPNLPSPIAANIAACLRLFCENPKDRGLVVHQGGMTAMLMCADVLENKGPDLREIRQALAQLCISMNAELYSYEVIHALIPHLLEMLRDSYELFQFEAALGLTNLLSLNEDVQE</sequence>
<evidence type="ECO:0000256" key="1">
    <source>
        <dbReference type="ARBA" id="ARBA00004496"/>
    </source>
</evidence>
<keyword evidence="4" id="KW-1185">Reference proteome</keyword>
<dbReference type="PANTHER" id="PTHR45994:SF1">
    <property type="entry name" value="FI21225P1"/>
    <property type="match status" value="1"/>
</dbReference>
<reference evidence="3 4" key="1">
    <citation type="journal article" date="2020" name="bioRxiv">
        <title>Metabolic contributions of an alphaproteobacterial endosymbiont in the apicomplexan Cardiosporidium cionae.</title>
        <authorList>
            <person name="Hunter E.S."/>
            <person name="Paight C.J."/>
            <person name="Lane C.E."/>
        </authorList>
    </citation>
    <scope>NUCLEOTIDE SEQUENCE [LARGE SCALE GENOMIC DNA]</scope>
    <source>
        <strain evidence="3">ESH_2018</strain>
    </source>
</reference>
<proteinExistence type="predicted"/>
<feature type="non-terminal residue" evidence="3">
    <location>
        <position position="175"/>
    </location>
</feature>